<keyword evidence="1" id="KW-0472">Membrane</keyword>
<protein>
    <submittedName>
        <fullName evidence="2">Uncharacterized protein</fullName>
    </submittedName>
</protein>
<keyword evidence="3" id="KW-1185">Reference proteome</keyword>
<keyword evidence="1" id="KW-1133">Transmembrane helix</keyword>
<gene>
    <name evidence="2" type="ORF">EB796_004436</name>
</gene>
<comment type="caution">
    <text evidence="2">The sequence shown here is derived from an EMBL/GenBank/DDBJ whole genome shotgun (WGS) entry which is preliminary data.</text>
</comment>
<reference evidence="2" key="1">
    <citation type="submission" date="2020-06" db="EMBL/GenBank/DDBJ databases">
        <title>Draft genome of Bugula neritina, a colonial animal packing powerful symbionts and potential medicines.</title>
        <authorList>
            <person name="Rayko M."/>
        </authorList>
    </citation>
    <scope>NUCLEOTIDE SEQUENCE [LARGE SCALE GENOMIC DNA]</scope>
    <source>
        <strain evidence="2">Kwan_BN1</strain>
    </source>
</reference>
<evidence type="ECO:0000313" key="3">
    <source>
        <dbReference type="Proteomes" id="UP000593567"/>
    </source>
</evidence>
<feature type="transmembrane region" description="Helical" evidence="1">
    <location>
        <begin position="52"/>
        <end position="73"/>
    </location>
</feature>
<dbReference type="Proteomes" id="UP000593567">
    <property type="component" value="Unassembled WGS sequence"/>
</dbReference>
<organism evidence="2 3">
    <name type="scientific">Bugula neritina</name>
    <name type="common">Brown bryozoan</name>
    <name type="synonym">Sertularia neritina</name>
    <dbReference type="NCBI Taxonomy" id="10212"/>
    <lineage>
        <taxon>Eukaryota</taxon>
        <taxon>Metazoa</taxon>
        <taxon>Spiralia</taxon>
        <taxon>Lophotrochozoa</taxon>
        <taxon>Bryozoa</taxon>
        <taxon>Gymnolaemata</taxon>
        <taxon>Cheilostomatida</taxon>
        <taxon>Flustrina</taxon>
        <taxon>Buguloidea</taxon>
        <taxon>Bugulidae</taxon>
        <taxon>Bugula</taxon>
    </lineage>
</organism>
<keyword evidence="1" id="KW-0812">Transmembrane</keyword>
<evidence type="ECO:0000256" key="1">
    <source>
        <dbReference type="SAM" id="Phobius"/>
    </source>
</evidence>
<dbReference type="AlphaFoldDB" id="A0A7J7KIF4"/>
<accession>A0A7J7KIF4</accession>
<sequence length="83" mass="9600">MLSYLLATFCLKFYIKEKHIWCLVIAIYQPARATKSPLFEKQTKHHYPIMKLFNALAALLLIVVLSTVSASRYSDSNSNSREY</sequence>
<evidence type="ECO:0000313" key="2">
    <source>
        <dbReference type="EMBL" id="KAF6037246.1"/>
    </source>
</evidence>
<proteinExistence type="predicted"/>
<dbReference type="EMBL" id="VXIV02000597">
    <property type="protein sequence ID" value="KAF6037246.1"/>
    <property type="molecule type" value="Genomic_DNA"/>
</dbReference>
<name>A0A7J7KIF4_BUGNE</name>